<gene>
    <name evidence="6" type="ORF">ABIC55_000684</name>
</gene>
<proteinExistence type="inferred from homology"/>
<evidence type="ECO:0000313" key="6">
    <source>
        <dbReference type="EMBL" id="MET3655600.1"/>
    </source>
</evidence>
<keyword evidence="2" id="KW-0805">Transcription regulation</keyword>
<keyword evidence="4" id="KW-0804">Transcription</keyword>
<reference evidence="6 7" key="1">
    <citation type="submission" date="2024-06" db="EMBL/GenBank/DDBJ databases">
        <title>Sorghum-associated microbial communities from plants grown in Nebraska, USA.</title>
        <authorList>
            <person name="Schachtman D."/>
        </authorList>
    </citation>
    <scope>NUCLEOTIDE SEQUENCE [LARGE SCALE GENOMIC DNA]</scope>
    <source>
        <strain evidence="6 7">1288</strain>
    </source>
</reference>
<evidence type="ECO:0000259" key="5">
    <source>
        <dbReference type="PROSITE" id="PS50931"/>
    </source>
</evidence>
<dbReference type="Pfam" id="PF00126">
    <property type="entry name" value="HTH_1"/>
    <property type="match status" value="1"/>
</dbReference>
<dbReference type="GO" id="GO:0003677">
    <property type="term" value="F:DNA binding"/>
    <property type="evidence" value="ECO:0007669"/>
    <property type="project" value="UniProtKB-KW"/>
</dbReference>
<dbReference type="Pfam" id="PF03466">
    <property type="entry name" value="LysR_substrate"/>
    <property type="match status" value="1"/>
</dbReference>
<dbReference type="PRINTS" id="PR00039">
    <property type="entry name" value="HTHLYSR"/>
</dbReference>
<dbReference type="Gene3D" id="3.40.190.290">
    <property type="match status" value="1"/>
</dbReference>
<dbReference type="Proteomes" id="UP001549104">
    <property type="component" value="Unassembled WGS sequence"/>
</dbReference>
<protein>
    <submittedName>
        <fullName evidence="6">DNA-binding transcriptional LysR family regulator</fullName>
    </submittedName>
</protein>
<dbReference type="PANTHER" id="PTHR30126">
    <property type="entry name" value="HTH-TYPE TRANSCRIPTIONAL REGULATOR"/>
    <property type="match status" value="1"/>
</dbReference>
<dbReference type="EMBL" id="JBEPME010000001">
    <property type="protein sequence ID" value="MET3655600.1"/>
    <property type="molecule type" value="Genomic_DNA"/>
</dbReference>
<comment type="caution">
    <text evidence="6">The sequence shown here is derived from an EMBL/GenBank/DDBJ whole genome shotgun (WGS) entry which is preliminary data.</text>
</comment>
<dbReference type="InterPro" id="IPR036390">
    <property type="entry name" value="WH_DNA-bd_sf"/>
</dbReference>
<dbReference type="InterPro" id="IPR000847">
    <property type="entry name" value="LysR_HTH_N"/>
</dbReference>
<dbReference type="RefSeq" id="WP_354312161.1">
    <property type="nucleotide sequence ID" value="NZ_JBEPME010000001.1"/>
</dbReference>
<sequence>MNIRNLEAFVYIVHFDNFNKAAEALFLSQPTISARIRSLENEMNTKLFFREGRKSILTDSGKKLFPYAEKMLSYYQEATYKMKQDMYIPDQIRIGCANSVSSYLIPEILPELKKKFPLLRVKIISHHSEEIMNKLVNNEIDFGLIRTITHPKIHTKTILSNPVGLFAAANHNLANKKTSVSLEELTSEDIIFYDHNSTEWLYINRLMESMNLQLNTIIEVDNMESAKRLVKKGMGICFLPQHAVYEEVESNQLVNIPLTKPLNINTEIAIAYSKDEPVTEIINFCSSFVFHQFQSNPLF</sequence>
<dbReference type="InterPro" id="IPR036388">
    <property type="entry name" value="WH-like_DNA-bd_sf"/>
</dbReference>
<dbReference type="PROSITE" id="PS50931">
    <property type="entry name" value="HTH_LYSR"/>
    <property type="match status" value="1"/>
</dbReference>
<comment type="similarity">
    <text evidence="1">Belongs to the LysR transcriptional regulatory family.</text>
</comment>
<dbReference type="SUPFAM" id="SSF46785">
    <property type="entry name" value="Winged helix' DNA-binding domain"/>
    <property type="match status" value="1"/>
</dbReference>
<dbReference type="Gene3D" id="1.10.10.10">
    <property type="entry name" value="Winged helix-like DNA-binding domain superfamily/Winged helix DNA-binding domain"/>
    <property type="match status" value="1"/>
</dbReference>
<dbReference type="CDD" id="cd05466">
    <property type="entry name" value="PBP2_LTTR_substrate"/>
    <property type="match status" value="1"/>
</dbReference>
<keyword evidence="3 6" id="KW-0238">DNA-binding</keyword>
<dbReference type="SUPFAM" id="SSF53850">
    <property type="entry name" value="Periplasmic binding protein-like II"/>
    <property type="match status" value="1"/>
</dbReference>
<dbReference type="PANTHER" id="PTHR30126:SF40">
    <property type="entry name" value="HTH-TYPE TRANSCRIPTIONAL REGULATOR GLTR"/>
    <property type="match status" value="1"/>
</dbReference>
<organism evidence="6 7">
    <name type="scientific">Sporosarcina psychrophila</name>
    <name type="common">Bacillus psychrophilus</name>
    <dbReference type="NCBI Taxonomy" id="1476"/>
    <lineage>
        <taxon>Bacteria</taxon>
        <taxon>Bacillati</taxon>
        <taxon>Bacillota</taxon>
        <taxon>Bacilli</taxon>
        <taxon>Bacillales</taxon>
        <taxon>Caryophanaceae</taxon>
        <taxon>Sporosarcina</taxon>
    </lineage>
</organism>
<feature type="domain" description="HTH lysR-type" evidence="5">
    <location>
        <begin position="1"/>
        <end position="58"/>
    </location>
</feature>
<evidence type="ECO:0000256" key="4">
    <source>
        <dbReference type="ARBA" id="ARBA00023163"/>
    </source>
</evidence>
<evidence type="ECO:0000256" key="3">
    <source>
        <dbReference type="ARBA" id="ARBA00023125"/>
    </source>
</evidence>
<keyword evidence="7" id="KW-1185">Reference proteome</keyword>
<accession>A0ABV2K4S2</accession>
<name>A0ABV2K4S2_SPOPS</name>
<evidence type="ECO:0000313" key="7">
    <source>
        <dbReference type="Proteomes" id="UP001549104"/>
    </source>
</evidence>
<dbReference type="InterPro" id="IPR005119">
    <property type="entry name" value="LysR_subst-bd"/>
</dbReference>
<evidence type="ECO:0000256" key="1">
    <source>
        <dbReference type="ARBA" id="ARBA00009437"/>
    </source>
</evidence>
<evidence type="ECO:0000256" key="2">
    <source>
        <dbReference type="ARBA" id="ARBA00023015"/>
    </source>
</evidence>